<gene>
    <name evidence="4" type="ORF">ACFOYY_33770</name>
</gene>
<evidence type="ECO:0000313" key="4">
    <source>
        <dbReference type="EMBL" id="MFC3985138.1"/>
    </source>
</evidence>
<dbReference type="PROSITE" id="PS51186">
    <property type="entry name" value="GNAT"/>
    <property type="match status" value="1"/>
</dbReference>
<evidence type="ECO:0000256" key="2">
    <source>
        <dbReference type="ARBA" id="ARBA00023315"/>
    </source>
</evidence>
<name>A0ABV8F8Y3_9ACTN</name>
<reference evidence="5" key="1">
    <citation type="journal article" date="2019" name="Int. J. Syst. Evol. Microbiol.">
        <title>The Global Catalogue of Microorganisms (GCM) 10K type strain sequencing project: providing services to taxonomists for standard genome sequencing and annotation.</title>
        <authorList>
            <consortium name="The Broad Institute Genomics Platform"/>
            <consortium name="The Broad Institute Genome Sequencing Center for Infectious Disease"/>
            <person name="Wu L."/>
            <person name="Ma J."/>
        </authorList>
    </citation>
    <scope>NUCLEOTIDE SEQUENCE [LARGE SCALE GENOMIC DNA]</scope>
    <source>
        <strain evidence="5">TBRC 7912</strain>
    </source>
</reference>
<feature type="domain" description="N-acetyltransferase" evidence="3">
    <location>
        <begin position="106"/>
        <end position="254"/>
    </location>
</feature>
<protein>
    <submittedName>
        <fullName evidence="4">GNAT family N-acetyltransferase</fullName>
    </submittedName>
</protein>
<proteinExistence type="predicted"/>
<evidence type="ECO:0000259" key="3">
    <source>
        <dbReference type="PROSITE" id="PS51186"/>
    </source>
</evidence>
<sequence>MDGERPVRELQERAARALPVEHVRPLGEWSLRHTRGPSWWAGTVLPHGDPGPGDLTRGIVEAEAFYAGHRTRSRFQISPACPGDLDPLLAERGYLRVNAVSLQAAPTTRVLERLGDAPLRIRLDERPTAEWFRTWQAVNGRGGSRAEWDMLTRLDLPCAYACAVAGGGVVAVGRAVADTGWTGVFGMATLPGARGRGAARGVLAALARWAAERGTARMYLQVEPGNAPALQLYGRAGFEEVCAYHYRVARREKASGVSDPVAEKL</sequence>
<dbReference type="EMBL" id="JBHSBC010000041">
    <property type="protein sequence ID" value="MFC3985138.1"/>
    <property type="molecule type" value="Genomic_DNA"/>
</dbReference>
<keyword evidence="1" id="KW-0808">Transferase</keyword>
<evidence type="ECO:0000313" key="5">
    <source>
        <dbReference type="Proteomes" id="UP001595698"/>
    </source>
</evidence>
<keyword evidence="2" id="KW-0012">Acyltransferase</keyword>
<dbReference type="Proteomes" id="UP001595698">
    <property type="component" value="Unassembled WGS sequence"/>
</dbReference>
<evidence type="ECO:0000256" key="1">
    <source>
        <dbReference type="ARBA" id="ARBA00022679"/>
    </source>
</evidence>
<comment type="caution">
    <text evidence="4">The sequence shown here is derived from an EMBL/GenBank/DDBJ whole genome shotgun (WGS) entry which is preliminary data.</text>
</comment>
<dbReference type="RefSeq" id="WP_386195157.1">
    <property type="nucleotide sequence ID" value="NZ_JBHSBC010000041.1"/>
</dbReference>
<dbReference type="InterPro" id="IPR000182">
    <property type="entry name" value="GNAT_dom"/>
</dbReference>
<dbReference type="PANTHER" id="PTHR43420">
    <property type="entry name" value="ACETYLTRANSFERASE"/>
    <property type="match status" value="1"/>
</dbReference>
<dbReference type="Pfam" id="PF00583">
    <property type="entry name" value="Acetyltransf_1"/>
    <property type="match status" value="1"/>
</dbReference>
<dbReference type="InterPro" id="IPR016181">
    <property type="entry name" value="Acyl_CoA_acyltransferase"/>
</dbReference>
<accession>A0ABV8F8Y3</accession>
<keyword evidence="5" id="KW-1185">Reference proteome</keyword>
<dbReference type="Gene3D" id="3.40.630.30">
    <property type="match status" value="1"/>
</dbReference>
<dbReference type="SUPFAM" id="SSF55729">
    <property type="entry name" value="Acyl-CoA N-acyltransferases (Nat)"/>
    <property type="match status" value="1"/>
</dbReference>
<organism evidence="4 5">
    <name type="scientific">Streptosporangium jomthongense</name>
    <dbReference type="NCBI Taxonomy" id="1193683"/>
    <lineage>
        <taxon>Bacteria</taxon>
        <taxon>Bacillati</taxon>
        <taxon>Actinomycetota</taxon>
        <taxon>Actinomycetes</taxon>
        <taxon>Streptosporangiales</taxon>
        <taxon>Streptosporangiaceae</taxon>
        <taxon>Streptosporangium</taxon>
    </lineage>
</organism>
<dbReference type="InterPro" id="IPR050680">
    <property type="entry name" value="YpeA/RimI_acetyltransf"/>
</dbReference>